<evidence type="ECO:0000313" key="2">
    <source>
        <dbReference type="Proteomes" id="UP001239795"/>
    </source>
</evidence>
<sequence>MVIGTDTCCRGCCPFSHIVTLLNRDNRGFGSAPALLIRQGRCFQGCYLDPHQTYRTEYHLPSAGAQGCS</sequence>
<dbReference type="Proteomes" id="UP001239795">
    <property type="component" value="Unassembled WGS sequence"/>
</dbReference>
<keyword evidence="2" id="KW-1185">Reference proteome</keyword>
<reference evidence="1 2" key="1">
    <citation type="submission" date="2016-10" db="EMBL/GenBank/DDBJ databases">
        <title>The genome sequence of Colletotrichum fioriniae PJ7.</title>
        <authorList>
            <person name="Baroncelli R."/>
        </authorList>
    </citation>
    <scope>NUCLEOTIDE SEQUENCE [LARGE SCALE GENOMIC DNA]</scope>
    <source>
        <strain evidence="1">Col 31</strain>
    </source>
</reference>
<dbReference type="EMBL" id="MLGG01000001">
    <property type="protein sequence ID" value="KAK1469137.1"/>
    <property type="molecule type" value="Genomic_DNA"/>
</dbReference>
<proteinExistence type="predicted"/>
<accession>A0AAI9Y372</accession>
<gene>
    <name evidence="1" type="ORF">CMEL01_00904</name>
</gene>
<organism evidence="1 2">
    <name type="scientific">Colletotrichum melonis</name>
    <dbReference type="NCBI Taxonomy" id="1209925"/>
    <lineage>
        <taxon>Eukaryota</taxon>
        <taxon>Fungi</taxon>
        <taxon>Dikarya</taxon>
        <taxon>Ascomycota</taxon>
        <taxon>Pezizomycotina</taxon>
        <taxon>Sordariomycetes</taxon>
        <taxon>Hypocreomycetidae</taxon>
        <taxon>Glomerellales</taxon>
        <taxon>Glomerellaceae</taxon>
        <taxon>Colletotrichum</taxon>
        <taxon>Colletotrichum acutatum species complex</taxon>
    </lineage>
</organism>
<dbReference type="AlphaFoldDB" id="A0AAI9Y372"/>
<protein>
    <submittedName>
        <fullName evidence="1">Uncharacterized protein</fullName>
    </submittedName>
</protein>
<name>A0AAI9Y372_9PEZI</name>
<comment type="caution">
    <text evidence="1">The sequence shown here is derived from an EMBL/GenBank/DDBJ whole genome shotgun (WGS) entry which is preliminary data.</text>
</comment>
<evidence type="ECO:0000313" key="1">
    <source>
        <dbReference type="EMBL" id="KAK1469137.1"/>
    </source>
</evidence>